<dbReference type="RefSeq" id="WP_151561268.1">
    <property type="nucleotide sequence ID" value="NZ_WBMT01000007.1"/>
</dbReference>
<dbReference type="Gene3D" id="1.10.10.10">
    <property type="entry name" value="Winged helix-like DNA-binding domain superfamily/Winged helix DNA-binding domain"/>
    <property type="match status" value="1"/>
</dbReference>
<dbReference type="InterPro" id="IPR002577">
    <property type="entry name" value="HTH_HxlR"/>
</dbReference>
<organism evidence="6 7">
    <name type="scientific">Actinomadura rudentiformis</name>
    <dbReference type="NCBI Taxonomy" id="359158"/>
    <lineage>
        <taxon>Bacteria</taxon>
        <taxon>Bacillati</taxon>
        <taxon>Actinomycetota</taxon>
        <taxon>Actinomycetes</taxon>
        <taxon>Streptosporangiales</taxon>
        <taxon>Thermomonosporaceae</taxon>
        <taxon>Actinomadura</taxon>
    </lineage>
</organism>
<feature type="region of interest" description="Disordered" evidence="4">
    <location>
        <begin position="137"/>
        <end position="159"/>
    </location>
</feature>
<dbReference type="PANTHER" id="PTHR33204">
    <property type="entry name" value="TRANSCRIPTIONAL REGULATOR, MARR FAMILY"/>
    <property type="match status" value="1"/>
</dbReference>
<keyword evidence="3" id="KW-0804">Transcription</keyword>
<dbReference type="GO" id="GO:0003677">
    <property type="term" value="F:DNA binding"/>
    <property type="evidence" value="ECO:0007669"/>
    <property type="project" value="UniProtKB-KW"/>
</dbReference>
<dbReference type="AlphaFoldDB" id="A0A6H9YMB7"/>
<dbReference type="InterPro" id="IPR036388">
    <property type="entry name" value="WH-like_DNA-bd_sf"/>
</dbReference>
<evidence type="ECO:0000256" key="1">
    <source>
        <dbReference type="ARBA" id="ARBA00023015"/>
    </source>
</evidence>
<reference evidence="6 7" key="1">
    <citation type="submission" date="2019-09" db="EMBL/GenBank/DDBJ databases">
        <title>Actinomadura physcomitrii sp. nov., a novel actinomycete isolated from moss [Physcomitrium sphaericum (Ludw) Fuernr].</title>
        <authorList>
            <person name="Zhuang X."/>
            <person name="Liu C."/>
        </authorList>
    </citation>
    <scope>NUCLEOTIDE SEQUENCE [LARGE SCALE GENOMIC DNA]</scope>
    <source>
        <strain evidence="6 7">HMC1</strain>
    </source>
</reference>
<dbReference type="PANTHER" id="PTHR33204:SF18">
    <property type="entry name" value="TRANSCRIPTIONAL REGULATORY PROTEIN"/>
    <property type="match status" value="1"/>
</dbReference>
<protein>
    <submittedName>
        <fullName evidence="6">Helix-turn-helix transcriptional regulator</fullName>
    </submittedName>
</protein>
<keyword evidence="2" id="KW-0238">DNA-binding</keyword>
<dbReference type="PROSITE" id="PS51118">
    <property type="entry name" value="HTH_HXLR"/>
    <property type="match status" value="1"/>
</dbReference>
<name>A0A6H9YMB7_9ACTN</name>
<evidence type="ECO:0000256" key="4">
    <source>
        <dbReference type="SAM" id="MobiDB-lite"/>
    </source>
</evidence>
<gene>
    <name evidence="6" type="ORF">F8566_17335</name>
</gene>
<dbReference type="Proteomes" id="UP000468735">
    <property type="component" value="Unassembled WGS sequence"/>
</dbReference>
<keyword evidence="7" id="KW-1185">Reference proteome</keyword>
<dbReference type="OrthoDB" id="3526217at2"/>
<evidence type="ECO:0000256" key="3">
    <source>
        <dbReference type="ARBA" id="ARBA00023163"/>
    </source>
</evidence>
<sequence length="159" mass="18163">MLPRTYESQNCSIARALEIIGDRWTMLVIRSAFEGVRRFDDYQDGLGIARNVLTDRLTRLCDEGLMRRVRYQERPERYEYRLTRKGVELWPTMMTLMFWGDRHYAPEGPPLVIAHRGCDGALTDHLTCDSCGAQLGPRDVEPRPGPGAQAEPPRAQAIT</sequence>
<keyword evidence="1" id="KW-0805">Transcription regulation</keyword>
<proteinExistence type="predicted"/>
<evidence type="ECO:0000259" key="5">
    <source>
        <dbReference type="PROSITE" id="PS51118"/>
    </source>
</evidence>
<evidence type="ECO:0000256" key="2">
    <source>
        <dbReference type="ARBA" id="ARBA00023125"/>
    </source>
</evidence>
<dbReference type="SUPFAM" id="SSF46785">
    <property type="entry name" value="Winged helix' DNA-binding domain"/>
    <property type="match status" value="1"/>
</dbReference>
<accession>A0A6H9YMB7</accession>
<dbReference type="Pfam" id="PF01638">
    <property type="entry name" value="HxlR"/>
    <property type="match status" value="1"/>
</dbReference>
<evidence type="ECO:0000313" key="7">
    <source>
        <dbReference type="Proteomes" id="UP000468735"/>
    </source>
</evidence>
<dbReference type="EMBL" id="WBMT01000007">
    <property type="protein sequence ID" value="KAB2348540.1"/>
    <property type="molecule type" value="Genomic_DNA"/>
</dbReference>
<feature type="domain" description="HTH hxlR-type" evidence="5">
    <location>
        <begin position="11"/>
        <end position="108"/>
    </location>
</feature>
<dbReference type="InterPro" id="IPR036390">
    <property type="entry name" value="WH_DNA-bd_sf"/>
</dbReference>
<evidence type="ECO:0000313" key="6">
    <source>
        <dbReference type="EMBL" id="KAB2348540.1"/>
    </source>
</evidence>
<comment type="caution">
    <text evidence="6">The sequence shown here is derived from an EMBL/GenBank/DDBJ whole genome shotgun (WGS) entry which is preliminary data.</text>
</comment>